<dbReference type="GeneID" id="111248385"/>
<dbReference type="GO" id="GO:0005789">
    <property type="term" value="C:endoplasmic reticulum membrane"/>
    <property type="evidence" value="ECO:0007669"/>
    <property type="project" value="TreeGrafter"/>
</dbReference>
<evidence type="ECO:0000313" key="3">
    <source>
        <dbReference type="EnsemblMetazoa" id="XP_022656365"/>
    </source>
</evidence>
<dbReference type="GO" id="GO:0006506">
    <property type="term" value="P:GPI anchor biosynthetic process"/>
    <property type="evidence" value="ECO:0007669"/>
    <property type="project" value="TreeGrafter"/>
</dbReference>
<proteinExistence type="predicted"/>
<dbReference type="PANTHER" id="PTHR12892:SF17">
    <property type="entry name" value="POST-GPI ATTACHMENT TO PROTEINS FACTOR 2-LIKE"/>
    <property type="match status" value="1"/>
</dbReference>
<evidence type="ECO:0000256" key="1">
    <source>
        <dbReference type="SAM" id="Phobius"/>
    </source>
</evidence>
<dbReference type="InterPro" id="IPR039545">
    <property type="entry name" value="PGAP2"/>
</dbReference>
<feature type="domain" description="CWH43-like N-terminal" evidence="2">
    <location>
        <begin position="20"/>
        <end position="165"/>
    </location>
</feature>
<protein>
    <recommendedName>
        <fullName evidence="2">CWH43-like N-terminal domain-containing protein</fullName>
    </recommendedName>
</protein>
<dbReference type="InterPro" id="IPR019402">
    <property type="entry name" value="CWH43_N"/>
</dbReference>
<dbReference type="PANTHER" id="PTHR12892">
    <property type="entry name" value="FGF RECEPTOR ACTIVATING PROTEIN 1"/>
    <property type="match status" value="1"/>
</dbReference>
<keyword evidence="4" id="KW-1185">Reference proteome</keyword>
<organism evidence="3 4">
    <name type="scientific">Varroa destructor</name>
    <name type="common">Honeybee mite</name>
    <dbReference type="NCBI Taxonomy" id="109461"/>
    <lineage>
        <taxon>Eukaryota</taxon>
        <taxon>Metazoa</taxon>
        <taxon>Ecdysozoa</taxon>
        <taxon>Arthropoda</taxon>
        <taxon>Chelicerata</taxon>
        <taxon>Arachnida</taxon>
        <taxon>Acari</taxon>
        <taxon>Parasitiformes</taxon>
        <taxon>Mesostigmata</taxon>
        <taxon>Gamasina</taxon>
        <taxon>Dermanyssoidea</taxon>
        <taxon>Varroidae</taxon>
        <taxon>Varroa</taxon>
    </lineage>
</organism>
<keyword evidence="1" id="KW-1133">Transmembrane helix</keyword>
<sequence length="281" mass="31399">MAVALYFGPQIFLASMLPSYYKRKQLEHASSLTRWAYSKVVMLSAVSHILECLCLIGVAFISSKESFRMHVLLFCSFTTFYLAHLISTCWIVTRFPPTTAEQDSSRRYKLRLAVASGACAFVMTISFYLHRTRCVVMAFSVFSLAEYVFGLSNILFHLTIIYDLPEVQINIAFPGLRSLSSTVSSAVASTSLVQQQTPVMIPAIALSEGDLVSSVGSDTRQASSGSITYIGNVEIRQYSTRVSESAGQTGIESEESTEQWIHKRRLFSFTDNEMRENKEHA</sequence>
<name>A0A7M7JUR7_VARDE</name>
<keyword evidence="1" id="KW-0812">Transmembrane</keyword>
<feature type="transmembrane region" description="Helical" evidence="1">
    <location>
        <begin position="6"/>
        <end position="21"/>
    </location>
</feature>
<keyword evidence="1" id="KW-0472">Membrane</keyword>
<feature type="transmembrane region" description="Helical" evidence="1">
    <location>
        <begin position="41"/>
        <end position="61"/>
    </location>
</feature>
<feature type="transmembrane region" description="Helical" evidence="1">
    <location>
        <begin position="135"/>
        <end position="156"/>
    </location>
</feature>
<dbReference type="AlphaFoldDB" id="A0A7M7JUR7"/>
<dbReference type="Pfam" id="PF10277">
    <property type="entry name" value="Frag1"/>
    <property type="match status" value="1"/>
</dbReference>
<dbReference type="EnsemblMetazoa" id="XM_022800630">
    <property type="protein sequence ID" value="XP_022656365"/>
    <property type="gene ID" value="LOC111248385"/>
</dbReference>
<feature type="transmembrane region" description="Helical" evidence="1">
    <location>
        <begin position="67"/>
        <end position="92"/>
    </location>
</feature>
<evidence type="ECO:0000313" key="4">
    <source>
        <dbReference type="Proteomes" id="UP000594260"/>
    </source>
</evidence>
<dbReference type="Proteomes" id="UP000594260">
    <property type="component" value="Unplaced"/>
</dbReference>
<dbReference type="RefSeq" id="XP_022656365.1">
    <property type="nucleotide sequence ID" value="XM_022800630.1"/>
</dbReference>
<feature type="transmembrane region" description="Helical" evidence="1">
    <location>
        <begin position="112"/>
        <end position="129"/>
    </location>
</feature>
<reference evidence="3" key="1">
    <citation type="submission" date="2021-01" db="UniProtKB">
        <authorList>
            <consortium name="EnsemblMetazoa"/>
        </authorList>
    </citation>
    <scope>IDENTIFICATION</scope>
</reference>
<accession>A0A7M7JUR7</accession>
<dbReference type="GO" id="GO:0000139">
    <property type="term" value="C:Golgi membrane"/>
    <property type="evidence" value="ECO:0007669"/>
    <property type="project" value="InterPro"/>
</dbReference>
<evidence type="ECO:0000259" key="2">
    <source>
        <dbReference type="Pfam" id="PF10277"/>
    </source>
</evidence>